<dbReference type="SMART" id="SM00448">
    <property type="entry name" value="REC"/>
    <property type="match status" value="1"/>
</dbReference>
<dbReference type="SUPFAM" id="SSF52172">
    <property type="entry name" value="CheY-like"/>
    <property type="match status" value="1"/>
</dbReference>
<dbReference type="Pfam" id="PF00072">
    <property type="entry name" value="Response_reg"/>
    <property type="match status" value="1"/>
</dbReference>
<protein>
    <submittedName>
        <fullName evidence="2">Response regulator rcp1</fullName>
    </submittedName>
</protein>
<feature type="domain" description="Response regulatory" evidence="1">
    <location>
        <begin position="8"/>
        <end position="136"/>
    </location>
</feature>
<evidence type="ECO:0000313" key="2">
    <source>
        <dbReference type="EMBL" id="OIQ98850.1"/>
    </source>
</evidence>
<dbReference type="InterPro" id="IPR052893">
    <property type="entry name" value="TCS_response_regulator"/>
</dbReference>
<accession>A0A1J5RT45</accession>
<dbReference type="CDD" id="cd17557">
    <property type="entry name" value="REC_Rcp-like"/>
    <property type="match status" value="1"/>
</dbReference>
<comment type="caution">
    <text evidence="2">The sequence shown here is derived from an EMBL/GenBank/DDBJ whole genome shotgun (WGS) entry which is preliminary data.</text>
</comment>
<organism evidence="2">
    <name type="scientific">mine drainage metagenome</name>
    <dbReference type="NCBI Taxonomy" id="410659"/>
    <lineage>
        <taxon>unclassified sequences</taxon>
        <taxon>metagenomes</taxon>
        <taxon>ecological metagenomes</taxon>
    </lineage>
</organism>
<dbReference type="EMBL" id="MLJW01000113">
    <property type="protein sequence ID" value="OIQ98850.1"/>
    <property type="molecule type" value="Genomic_DNA"/>
</dbReference>
<dbReference type="InterPro" id="IPR001789">
    <property type="entry name" value="Sig_transdc_resp-reg_receiver"/>
</dbReference>
<dbReference type="PROSITE" id="PS50110">
    <property type="entry name" value="RESPONSE_REGULATORY"/>
    <property type="match status" value="1"/>
</dbReference>
<dbReference type="PANTHER" id="PTHR44520:SF1">
    <property type="entry name" value="TWO-COMPONENT SYSTEM REGULATORY PROTEIN"/>
    <property type="match status" value="1"/>
</dbReference>
<name>A0A1J5RT45_9ZZZZ</name>
<dbReference type="Gene3D" id="3.40.50.2300">
    <property type="match status" value="1"/>
</dbReference>
<evidence type="ECO:0000259" key="1">
    <source>
        <dbReference type="PROSITE" id="PS50110"/>
    </source>
</evidence>
<dbReference type="PANTHER" id="PTHR44520">
    <property type="entry name" value="RESPONSE REGULATOR RCP1-RELATED"/>
    <property type="match status" value="1"/>
</dbReference>
<dbReference type="GO" id="GO:0000160">
    <property type="term" value="P:phosphorelay signal transduction system"/>
    <property type="evidence" value="ECO:0007669"/>
    <property type="project" value="InterPro"/>
</dbReference>
<gene>
    <name evidence="2" type="primary">rcp1_17</name>
    <name evidence="2" type="ORF">GALL_190920</name>
</gene>
<sequence>MNSNQAIEILLVEDNPDDLDLTLRALSKARLSNSIHVARDGEQALDFIYRRNEYAAGGGPANPKVILLDLKLPKIDGLEVLRTLKGDAATRTIPVVVLTSSKEQRDIVESYNLGVNSYIVKPVDFERFVDAVQNLGLYWLLLNQPPAS</sequence>
<reference evidence="2" key="1">
    <citation type="submission" date="2016-10" db="EMBL/GenBank/DDBJ databases">
        <title>Sequence of Gallionella enrichment culture.</title>
        <authorList>
            <person name="Poehlein A."/>
            <person name="Muehling M."/>
            <person name="Daniel R."/>
        </authorList>
    </citation>
    <scope>NUCLEOTIDE SEQUENCE</scope>
</reference>
<dbReference type="InterPro" id="IPR011006">
    <property type="entry name" value="CheY-like_superfamily"/>
</dbReference>
<dbReference type="AlphaFoldDB" id="A0A1J5RT45"/>
<proteinExistence type="predicted"/>